<evidence type="ECO:0000313" key="1">
    <source>
        <dbReference type="EMBL" id="KII70389.1"/>
    </source>
</evidence>
<gene>
    <name evidence="1" type="ORF">RF11_00173</name>
</gene>
<dbReference type="AlphaFoldDB" id="A0A0C2IY63"/>
<sequence>MNTDKTIVLAEDHRSSYKARRLLKFVSDNFFRQIFFQSLKAFRATVLTSKSPFKHVNIERNQVRECKYLRDRLVNAFQSFLSVDYIKEKNQMKIHYFSRWQLVYPK</sequence>
<name>A0A0C2IY63_THEKT</name>
<organism evidence="1 2">
    <name type="scientific">Thelohanellus kitauei</name>
    <name type="common">Myxosporean</name>
    <dbReference type="NCBI Taxonomy" id="669202"/>
    <lineage>
        <taxon>Eukaryota</taxon>
        <taxon>Metazoa</taxon>
        <taxon>Cnidaria</taxon>
        <taxon>Myxozoa</taxon>
        <taxon>Myxosporea</taxon>
        <taxon>Bivalvulida</taxon>
        <taxon>Platysporina</taxon>
        <taxon>Myxobolidae</taxon>
        <taxon>Thelohanellus</taxon>
    </lineage>
</organism>
<proteinExistence type="predicted"/>
<reference evidence="1 2" key="1">
    <citation type="journal article" date="2014" name="Genome Biol. Evol.">
        <title>The genome of the myxosporean Thelohanellus kitauei shows adaptations to nutrient acquisition within its fish host.</title>
        <authorList>
            <person name="Yang Y."/>
            <person name="Xiong J."/>
            <person name="Zhou Z."/>
            <person name="Huo F."/>
            <person name="Miao W."/>
            <person name="Ran C."/>
            <person name="Liu Y."/>
            <person name="Zhang J."/>
            <person name="Feng J."/>
            <person name="Wang M."/>
            <person name="Wang M."/>
            <person name="Wang L."/>
            <person name="Yao B."/>
        </authorList>
    </citation>
    <scope>NUCLEOTIDE SEQUENCE [LARGE SCALE GENOMIC DNA]</scope>
    <source>
        <strain evidence="1">Wuqing</strain>
    </source>
</reference>
<evidence type="ECO:0000313" key="2">
    <source>
        <dbReference type="Proteomes" id="UP000031668"/>
    </source>
</evidence>
<keyword evidence="2" id="KW-1185">Reference proteome</keyword>
<accession>A0A0C2IY63</accession>
<protein>
    <submittedName>
        <fullName evidence="1">Uncharacterized protein</fullName>
    </submittedName>
</protein>
<comment type="caution">
    <text evidence="1">The sequence shown here is derived from an EMBL/GenBank/DDBJ whole genome shotgun (WGS) entry which is preliminary data.</text>
</comment>
<dbReference type="Proteomes" id="UP000031668">
    <property type="component" value="Unassembled WGS sequence"/>
</dbReference>
<dbReference type="EMBL" id="JWZT01002083">
    <property type="protein sequence ID" value="KII70389.1"/>
    <property type="molecule type" value="Genomic_DNA"/>
</dbReference>